<feature type="compositionally biased region" description="Basic residues" evidence="1">
    <location>
        <begin position="315"/>
        <end position="331"/>
    </location>
</feature>
<keyword evidence="2" id="KW-0812">Transmembrane</keyword>
<dbReference type="AlphaFoldDB" id="A0A6A6S9X6"/>
<evidence type="ECO:0000259" key="3">
    <source>
        <dbReference type="Pfam" id="PF20684"/>
    </source>
</evidence>
<organism evidence="4 5">
    <name type="scientific">Massarina eburnea CBS 473.64</name>
    <dbReference type="NCBI Taxonomy" id="1395130"/>
    <lineage>
        <taxon>Eukaryota</taxon>
        <taxon>Fungi</taxon>
        <taxon>Dikarya</taxon>
        <taxon>Ascomycota</taxon>
        <taxon>Pezizomycotina</taxon>
        <taxon>Dothideomycetes</taxon>
        <taxon>Pleosporomycetidae</taxon>
        <taxon>Pleosporales</taxon>
        <taxon>Massarineae</taxon>
        <taxon>Massarinaceae</taxon>
        <taxon>Massarina</taxon>
    </lineage>
</organism>
<protein>
    <recommendedName>
        <fullName evidence="3">Rhodopsin domain-containing protein</fullName>
    </recommendedName>
</protein>
<keyword evidence="5" id="KW-1185">Reference proteome</keyword>
<dbReference type="PANTHER" id="PTHR38794:SF1">
    <property type="entry name" value="INTEGRAL MEMBRANE PROTEIN"/>
    <property type="match status" value="1"/>
</dbReference>
<proteinExistence type="predicted"/>
<evidence type="ECO:0000313" key="4">
    <source>
        <dbReference type="EMBL" id="KAF2644022.1"/>
    </source>
</evidence>
<gene>
    <name evidence="4" type="ORF">P280DRAFT_546874</name>
</gene>
<keyword evidence="2" id="KW-0472">Membrane</keyword>
<name>A0A6A6S9X6_9PLEO</name>
<feature type="domain" description="Rhodopsin" evidence="3">
    <location>
        <begin position="48"/>
        <end position="277"/>
    </location>
</feature>
<evidence type="ECO:0000313" key="5">
    <source>
        <dbReference type="Proteomes" id="UP000799753"/>
    </source>
</evidence>
<feature type="region of interest" description="Disordered" evidence="1">
    <location>
        <begin position="295"/>
        <end position="375"/>
    </location>
</feature>
<feature type="transmembrane region" description="Helical" evidence="2">
    <location>
        <begin position="189"/>
        <end position="211"/>
    </location>
</feature>
<dbReference type="EMBL" id="MU006779">
    <property type="protein sequence ID" value="KAF2644022.1"/>
    <property type="molecule type" value="Genomic_DNA"/>
</dbReference>
<sequence length="393" mass="43465">MSSLEEPEHTPVPIHHSHPLVTSNDHTSLLNVVGWFSVTVIVLIVLTRLGTRRAKSRTVGLDDGSIVLSALVAIGQTVTVSLGVGNGLGKYTGEETQVQLEAQQKAIYAFTILFVIGQFFAKISIVCFVIALTPDRTHRYLSFGLGAISGIWMLTSVFGFAFQCDAPETWKFIGHQCIDRLKFYTFVEIFNVCLDTMLALFPSFIIFGLQLDTKRKVITISFFMSRILVVGASVTQLVVIYSRTDDPFLSWTFALLVTIIQTFGIVTACGPYLKPFLDSINSGMIGNDDLRRRAGGTVQDYNGNSKDSKNSKQSKTSKKSGRSIFSHRKKDSSHVDENELGIVETGQLGPMQGHRTQVETVQKGDEWEIGSQSSRAKIIRQTTTYRVSSETSE</sequence>
<keyword evidence="2" id="KW-1133">Transmembrane helix</keyword>
<feature type="transmembrane region" description="Helical" evidence="2">
    <location>
        <begin position="140"/>
        <end position="162"/>
    </location>
</feature>
<feature type="transmembrane region" description="Helical" evidence="2">
    <location>
        <begin position="106"/>
        <end position="133"/>
    </location>
</feature>
<dbReference type="InterPro" id="IPR049326">
    <property type="entry name" value="Rhodopsin_dom_fungi"/>
</dbReference>
<feature type="transmembrane region" description="Helical" evidence="2">
    <location>
        <begin position="223"/>
        <end position="242"/>
    </location>
</feature>
<dbReference type="Proteomes" id="UP000799753">
    <property type="component" value="Unassembled WGS sequence"/>
</dbReference>
<reference evidence="4" key="1">
    <citation type="journal article" date="2020" name="Stud. Mycol.">
        <title>101 Dothideomycetes genomes: a test case for predicting lifestyles and emergence of pathogens.</title>
        <authorList>
            <person name="Haridas S."/>
            <person name="Albert R."/>
            <person name="Binder M."/>
            <person name="Bloem J."/>
            <person name="Labutti K."/>
            <person name="Salamov A."/>
            <person name="Andreopoulos B."/>
            <person name="Baker S."/>
            <person name="Barry K."/>
            <person name="Bills G."/>
            <person name="Bluhm B."/>
            <person name="Cannon C."/>
            <person name="Castanera R."/>
            <person name="Culley D."/>
            <person name="Daum C."/>
            <person name="Ezra D."/>
            <person name="Gonzalez J."/>
            <person name="Henrissat B."/>
            <person name="Kuo A."/>
            <person name="Liang C."/>
            <person name="Lipzen A."/>
            <person name="Lutzoni F."/>
            <person name="Magnuson J."/>
            <person name="Mondo S."/>
            <person name="Nolan M."/>
            <person name="Ohm R."/>
            <person name="Pangilinan J."/>
            <person name="Park H.-J."/>
            <person name="Ramirez L."/>
            <person name="Alfaro M."/>
            <person name="Sun H."/>
            <person name="Tritt A."/>
            <person name="Yoshinaga Y."/>
            <person name="Zwiers L.-H."/>
            <person name="Turgeon B."/>
            <person name="Goodwin S."/>
            <person name="Spatafora J."/>
            <person name="Crous P."/>
            <person name="Grigoriev I."/>
        </authorList>
    </citation>
    <scope>NUCLEOTIDE SEQUENCE</scope>
    <source>
        <strain evidence="4">CBS 473.64</strain>
    </source>
</reference>
<feature type="transmembrane region" description="Helical" evidence="2">
    <location>
        <begin position="248"/>
        <end position="273"/>
    </location>
</feature>
<dbReference type="Pfam" id="PF20684">
    <property type="entry name" value="Fung_rhodopsin"/>
    <property type="match status" value="1"/>
</dbReference>
<dbReference type="PANTHER" id="PTHR38794">
    <property type="entry name" value="INTEGRAL MEMBRANE PROTEIN"/>
    <property type="match status" value="1"/>
</dbReference>
<evidence type="ECO:0000256" key="2">
    <source>
        <dbReference type="SAM" id="Phobius"/>
    </source>
</evidence>
<evidence type="ECO:0000256" key="1">
    <source>
        <dbReference type="SAM" id="MobiDB-lite"/>
    </source>
</evidence>
<dbReference type="OrthoDB" id="3918601at2759"/>
<accession>A0A6A6S9X6</accession>
<feature type="transmembrane region" description="Helical" evidence="2">
    <location>
        <begin position="28"/>
        <end position="46"/>
    </location>
</feature>
<feature type="transmembrane region" description="Helical" evidence="2">
    <location>
        <begin position="66"/>
        <end position="86"/>
    </location>
</feature>